<dbReference type="EMBL" id="CP040396">
    <property type="protein sequence ID" value="QCT02273.1"/>
    <property type="molecule type" value="Genomic_DNA"/>
</dbReference>
<organism evidence="1 2">
    <name type="scientific">Paenibacillus algicola</name>
    <dbReference type="NCBI Taxonomy" id="2565926"/>
    <lineage>
        <taxon>Bacteria</taxon>
        <taxon>Bacillati</taxon>
        <taxon>Bacillota</taxon>
        <taxon>Bacilli</taxon>
        <taxon>Bacillales</taxon>
        <taxon>Paenibacillaceae</taxon>
        <taxon>Paenibacillus</taxon>
    </lineage>
</organism>
<evidence type="ECO:0000313" key="1">
    <source>
        <dbReference type="EMBL" id="QCT02273.1"/>
    </source>
</evidence>
<proteinExistence type="predicted"/>
<gene>
    <name evidence="1" type="ORF">E6C60_1557</name>
</gene>
<evidence type="ECO:0000313" key="2">
    <source>
        <dbReference type="Proteomes" id="UP000300879"/>
    </source>
</evidence>
<reference evidence="1 2" key="1">
    <citation type="submission" date="2019-05" db="EMBL/GenBank/DDBJ databases">
        <authorList>
            <person name="Chen C."/>
        </authorList>
    </citation>
    <scope>NUCLEOTIDE SEQUENCE [LARGE SCALE GENOMIC DNA]</scope>
    <source>
        <strain evidence="1 2">HB172198</strain>
    </source>
</reference>
<name>A0A4P8XJ51_9BACL</name>
<dbReference type="Proteomes" id="UP000300879">
    <property type="component" value="Chromosome"/>
</dbReference>
<sequence>MTPAMFKERYSHLLPTMQDEAVDRIEAELNKFAGTSN</sequence>
<dbReference type="KEGG" id="palo:E6C60_1557"/>
<dbReference type="AlphaFoldDB" id="A0A4P8XJ51"/>
<keyword evidence="2" id="KW-1185">Reference proteome</keyword>
<accession>A0A4P8XJ51</accession>
<protein>
    <submittedName>
        <fullName evidence="1">DNA integration/recombination/inversion protein</fullName>
    </submittedName>
</protein>